<keyword evidence="2" id="KW-1185">Reference proteome</keyword>
<sequence>MDRWSRTSSDDERRHEDLSVESLCSGNHEEVLSKIPGICGRFNDLLNDIIALHPGHLRARYVLGLAQLPAQHRKDQESLAVTSKRMLMVRQPPFLQPRIRHITSIRIHRLTVGLDAEDAILGGQDDHSFSFAETLGDGSGVGPYSSIEGYDLAVPRKPIRKIAHADHRTDTVEELRDATHRDIESSQDSVESVIDQTVADEDELSSSTKFSSSPYALDPSRETSESITQEDDPSSSSALETPLSPNPTVVVPTRSLPDCQYPTPRILRPSRSGSYTSSPASPGLGSGMPLPARRPSLSMIRSRSRLTIPRHVDRERRADCQSDAMSPLASPISPSFEAGSSPILLNQARTRSPNLGRSSPDLRASPVYEEKDPTDFERPDIDTGTRKVEFRDIPKSDMRGREVLERDDLHVSQSVPTTQDDIANVKGSRARSTSISSVRTVAHSYNPHSQSFSHAYHGARANHRRERSATISSHFLDPINHTTLVPHLEEDRHGLTTIPDQYASEEVPYVDQTILRNRLVRCVVTFANVESEPDDSERRTMEQHSPRKLGSKGSNSHDSATQPLGQKTLVHQGRSSKISMEMRNIANALTPFYISPVHIRSTHPTFSGLTPRSDYANWLSIRKAAAHRVMVEVWVELEIPPAEATARGVNGREDAAATAEKRLETRWRRLNHVGGIVDLRRLREVKETHSDLPENTLIFGFSNLGDRLFYFELANTVESPSMEPGSPNAVEISSPSVKSSVQTIMERSLRETKMRKSVGLGELHHMMNLYRVIRDTELDVRRITKDLNARVSASARFVEESRSCSKQANLSENIRQSLLKKDDVNRKAHADLDARREALQARRTALKEAKARHTLARAKRDRLESSLSMLRSSTESLQPPIYRHRARAIALIDEIFEISPLDAPSLLYSILKVPLPIPQHPSEPAPPLFLPPSALPRGVKVDEDTISTALGFVAMAVNQISHIWERPLHYPLTCAGSKSLVKDNISIIQGPRSFPLYAKGVEKYRYDYAVFLLNKDIELLMVDAGIKLEDMRHTLPNLKMLLLTLAAQDRPPAT</sequence>
<evidence type="ECO:0000313" key="1">
    <source>
        <dbReference type="EMBL" id="KAJ9116600.1"/>
    </source>
</evidence>
<dbReference type="Proteomes" id="UP001230649">
    <property type="component" value="Unassembled WGS sequence"/>
</dbReference>
<gene>
    <name evidence="1" type="ORF">QFC20_000533</name>
</gene>
<evidence type="ECO:0000313" key="2">
    <source>
        <dbReference type="Proteomes" id="UP001230649"/>
    </source>
</evidence>
<accession>A0ACC2WZ51</accession>
<dbReference type="EMBL" id="JASBWS010000003">
    <property type="protein sequence ID" value="KAJ9116600.1"/>
    <property type="molecule type" value="Genomic_DNA"/>
</dbReference>
<reference evidence="1" key="1">
    <citation type="submission" date="2023-04" db="EMBL/GenBank/DDBJ databases">
        <title>Draft Genome sequencing of Naganishia species isolated from polar environments using Oxford Nanopore Technology.</title>
        <authorList>
            <person name="Leo P."/>
            <person name="Venkateswaran K."/>
        </authorList>
    </citation>
    <scope>NUCLEOTIDE SEQUENCE</scope>
    <source>
        <strain evidence="1">MNA-CCFEE 5262</strain>
    </source>
</reference>
<name>A0ACC2WZ51_9TREE</name>
<proteinExistence type="predicted"/>
<organism evidence="1 2">
    <name type="scientific">Naganishia adeliensis</name>
    <dbReference type="NCBI Taxonomy" id="92952"/>
    <lineage>
        <taxon>Eukaryota</taxon>
        <taxon>Fungi</taxon>
        <taxon>Dikarya</taxon>
        <taxon>Basidiomycota</taxon>
        <taxon>Agaricomycotina</taxon>
        <taxon>Tremellomycetes</taxon>
        <taxon>Filobasidiales</taxon>
        <taxon>Filobasidiaceae</taxon>
        <taxon>Naganishia</taxon>
    </lineage>
</organism>
<protein>
    <submittedName>
        <fullName evidence="1">Uncharacterized protein</fullName>
    </submittedName>
</protein>
<comment type="caution">
    <text evidence="1">The sequence shown here is derived from an EMBL/GenBank/DDBJ whole genome shotgun (WGS) entry which is preliminary data.</text>
</comment>